<dbReference type="GeneID" id="5492305"/>
<dbReference type="RefSeq" id="XP_001596815.1">
    <property type="nucleotide sequence ID" value="XM_001596765.1"/>
</dbReference>
<dbReference type="InParanoid" id="A7ECJ9"/>
<gene>
    <name evidence="1" type="ORF">SS1G_03038</name>
</gene>
<organism evidence="1 2">
    <name type="scientific">Sclerotinia sclerotiorum (strain ATCC 18683 / 1980 / Ss-1)</name>
    <name type="common">White mold</name>
    <name type="synonym">Whetzelinia sclerotiorum</name>
    <dbReference type="NCBI Taxonomy" id="665079"/>
    <lineage>
        <taxon>Eukaryota</taxon>
        <taxon>Fungi</taxon>
        <taxon>Dikarya</taxon>
        <taxon>Ascomycota</taxon>
        <taxon>Pezizomycotina</taxon>
        <taxon>Leotiomycetes</taxon>
        <taxon>Helotiales</taxon>
        <taxon>Sclerotiniaceae</taxon>
        <taxon>Sclerotinia</taxon>
    </lineage>
</organism>
<protein>
    <submittedName>
        <fullName evidence="1">Uncharacterized protein</fullName>
    </submittedName>
</protein>
<keyword evidence="2" id="KW-1185">Reference proteome</keyword>
<dbReference type="EMBL" id="CH476623">
    <property type="protein sequence ID" value="EDO00178.1"/>
    <property type="molecule type" value="Genomic_DNA"/>
</dbReference>
<reference evidence="2" key="1">
    <citation type="journal article" date="2011" name="PLoS Genet.">
        <title>Genomic analysis of the necrotrophic fungal pathogens Sclerotinia sclerotiorum and Botrytis cinerea.</title>
        <authorList>
            <person name="Amselem J."/>
            <person name="Cuomo C.A."/>
            <person name="van Kan J.A."/>
            <person name="Viaud M."/>
            <person name="Benito E.P."/>
            <person name="Couloux A."/>
            <person name="Coutinho P.M."/>
            <person name="de Vries R.P."/>
            <person name="Dyer P.S."/>
            <person name="Fillinger S."/>
            <person name="Fournier E."/>
            <person name="Gout L."/>
            <person name="Hahn M."/>
            <person name="Kohn L."/>
            <person name="Lapalu N."/>
            <person name="Plummer K.M."/>
            <person name="Pradier J.M."/>
            <person name="Quevillon E."/>
            <person name="Sharon A."/>
            <person name="Simon A."/>
            <person name="ten Have A."/>
            <person name="Tudzynski B."/>
            <person name="Tudzynski P."/>
            <person name="Wincker P."/>
            <person name="Andrew M."/>
            <person name="Anthouard V."/>
            <person name="Beever R.E."/>
            <person name="Beffa R."/>
            <person name="Benoit I."/>
            <person name="Bouzid O."/>
            <person name="Brault B."/>
            <person name="Chen Z."/>
            <person name="Choquer M."/>
            <person name="Collemare J."/>
            <person name="Cotton P."/>
            <person name="Danchin E.G."/>
            <person name="Da Silva C."/>
            <person name="Gautier A."/>
            <person name="Giraud C."/>
            <person name="Giraud T."/>
            <person name="Gonzalez C."/>
            <person name="Grossetete S."/>
            <person name="Guldener U."/>
            <person name="Henrissat B."/>
            <person name="Howlett B.J."/>
            <person name="Kodira C."/>
            <person name="Kretschmer M."/>
            <person name="Lappartient A."/>
            <person name="Leroch M."/>
            <person name="Levis C."/>
            <person name="Mauceli E."/>
            <person name="Neuveglise C."/>
            <person name="Oeser B."/>
            <person name="Pearson M."/>
            <person name="Poulain J."/>
            <person name="Poussereau N."/>
            <person name="Quesneville H."/>
            <person name="Rascle C."/>
            <person name="Schumacher J."/>
            <person name="Segurens B."/>
            <person name="Sexton A."/>
            <person name="Silva E."/>
            <person name="Sirven C."/>
            <person name="Soanes D.M."/>
            <person name="Talbot N.J."/>
            <person name="Templeton M."/>
            <person name="Yandava C."/>
            <person name="Yarden O."/>
            <person name="Zeng Q."/>
            <person name="Rollins J.A."/>
            <person name="Lebrun M.H."/>
            <person name="Dickman M."/>
        </authorList>
    </citation>
    <scope>NUCLEOTIDE SEQUENCE [LARGE SCALE GENOMIC DNA]</scope>
    <source>
        <strain evidence="2">ATCC 18683 / 1980 / Ss-1</strain>
    </source>
</reference>
<evidence type="ECO:0000313" key="1">
    <source>
        <dbReference type="EMBL" id="EDO00178.1"/>
    </source>
</evidence>
<dbReference type="HOGENOM" id="CLU_3051786_0_0_1"/>
<name>A7ECJ9_SCLS1</name>
<proteinExistence type="predicted"/>
<dbReference type="KEGG" id="ssl:SS1G_03038"/>
<accession>A7ECJ9</accession>
<dbReference type="Proteomes" id="UP000001312">
    <property type="component" value="Unassembled WGS sequence"/>
</dbReference>
<sequence length="54" mass="6137">MEGVRGEVRGRSCTEVGTRVGICGREDESDDIEIKGMRKYGKCNLRMWNLENMA</sequence>
<evidence type="ECO:0000313" key="2">
    <source>
        <dbReference type="Proteomes" id="UP000001312"/>
    </source>
</evidence>
<dbReference type="AlphaFoldDB" id="A7ECJ9"/>